<name>A0AAX6M735_9PEZI</name>
<keyword evidence="1" id="KW-1133">Transmembrane helix</keyword>
<keyword evidence="1" id="KW-0472">Membrane</keyword>
<reference evidence="2 3" key="1">
    <citation type="journal article" date="2024" name="Front Chem Biol">
        <title>Unveiling the potential of Daldinia eschscholtzii MFLUCC 19-0629 through bioactivity and bioinformatics studies for enhanced sustainable agriculture production.</title>
        <authorList>
            <person name="Brooks S."/>
            <person name="Weaver J.A."/>
            <person name="Klomchit A."/>
            <person name="Alharthi S.A."/>
            <person name="Onlamun T."/>
            <person name="Nurani R."/>
            <person name="Vong T.K."/>
            <person name="Alberti F."/>
            <person name="Greco C."/>
        </authorList>
    </citation>
    <scope>NUCLEOTIDE SEQUENCE [LARGE SCALE GENOMIC DNA]</scope>
    <source>
        <strain evidence="2">MFLUCC 19-0629</strain>
    </source>
</reference>
<evidence type="ECO:0000313" key="3">
    <source>
        <dbReference type="Proteomes" id="UP001369815"/>
    </source>
</evidence>
<organism evidence="2 3">
    <name type="scientific">Daldinia eschscholtzii</name>
    <dbReference type="NCBI Taxonomy" id="292717"/>
    <lineage>
        <taxon>Eukaryota</taxon>
        <taxon>Fungi</taxon>
        <taxon>Dikarya</taxon>
        <taxon>Ascomycota</taxon>
        <taxon>Pezizomycotina</taxon>
        <taxon>Sordariomycetes</taxon>
        <taxon>Xylariomycetidae</taxon>
        <taxon>Xylariales</taxon>
        <taxon>Hypoxylaceae</taxon>
        <taxon>Daldinia</taxon>
    </lineage>
</organism>
<comment type="caution">
    <text evidence="2">The sequence shown here is derived from an EMBL/GenBank/DDBJ whole genome shotgun (WGS) entry which is preliminary data.</text>
</comment>
<dbReference type="EMBL" id="JBANMG010000010">
    <property type="protein sequence ID" value="KAK6948263.1"/>
    <property type="molecule type" value="Genomic_DNA"/>
</dbReference>
<evidence type="ECO:0000256" key="1">
    <source>
        <dbReference type="SAM" id="Phobius"/>
    </source>
</evidence>
<protein>
    <submittedName>
        <fullName evidence="2">Uncharacterized protein</fullName>
    </submittedName>
</protein>
<sequence length="129" mass="14344">MVERGLKAQPHQLKVVRARTRQVARALLSWGLLEGALRRGAADNILQLAGQPLQACHMGFWVWDSCRAGRDWLWTPASLHSVIARLPHTLRAAARSVRGLLVGWLLMQGGPFSVLSFLSCVLIILESRE</sequence>
<gene>
    <name evidence="2" type="ORF">Daesc_010027</name>
</gene>
<proteinExistence type="predicted"/>
<dbReference type="Proteomes" id="UP001369815">
    <property type="component" value="Unassembled WGS sequence"/>
</dbReference>
<accession>A0AAX6M735</accession>
<feature type="transmembrane region" description="Helical" evidence="1">
    <location>
        <begin position="100"/>
        <end position="125"/>
    </location>
</feature>
<keyword evidence="1" id="KW-0812">Transmembrane</keyword>
<dbReference type="AlphaFoldDB" id="A0AAX6M735"/>
<evidence type="ECO:0000313" key="2">
    <source>
        <dbReference type="EMBL" id="KAK6948263.1"/>
    </source>
</evidence>
<keyword evidence="3" id="KW-1185">Reference proteome</keyword>